<evidence type="ECO:0000256" key="1">
    <source>
        <dbReference type="SAM" id="MobiDB-lite"/>
    </source>
</evidence>
<dbReference type="EMBL" id="LR796853">
    <property type="protein sequence ID" value="CAB4170146.1"/>
    <property type="molecule type" value="Genomic_DNA"/>
</dbReference>
<sequence length="125" mass="13328">MKAVILTPSLHETLISGIANAYASKGMSPYWWPTCLQIKSGPNAGKIAVRMGDDLLSQAMIPGPNHRDDRSDAVKFVDLPDYTAIMDLIGNPHIVEVADGDLDLPPPWTTPLTGPSPQGPGAPED</sequence>
<evidence type="ECO:0000313" key="4">
    <source>
        <dbReference type="EMBL" id="CAB4199322.1"/>
    </source>
</evidence>
<feature type="region of interest" description="Disordered" evidence="1">
    <location>
        <begin position="100"/>
        <end position="125"/>
    </location>
</feature>
<reference evidence="4" key="1">
    <citation type="submission" date="2020-05" db="EMBL/GenBank/DDBJ databases">
        <authorList>
            <person name="Chiriac C."/>
            <person name="Salcher M."/>
            <person name="Ghai R."/>
            <person name="Kavagutti S V."/>
        </authorList>
    </citation>
    <scope>NUCLEOTIDE SEQUENCE</scope>
</reference>
<name>A0A6J5RTQ9_9CAUD</name>
<protein>
    <submittedName>
        <fullName evidence="4">Uncharacterized protein</fullName>
    </submittedName>
</protein>
<evidence type="ECO:0000313" key="2">
    <source>
        <dbReference type="EMBL" id="CAB4136168.1"/>
    </source>
</evidence>
<proteinExistence type="predicted"/>
<gene>
    <name evidence="4" type="ORF">UFOVP1334_31</name>
    <name evidence="2" type="ORF">UFOVP296_24</name>
    <name evidence="3" type="ORF">UFOVP912_43</name>
</gene>
<accession>A0A6J5RTQ9</accession>
<evidence type="ECO:0000313" key="3">
    <source>
        <dbReference type="EMBL" id="CAB4170146.1"/>
    </source>
</evidence>
<organism evidence="4">
    <name type="scientific">uncultured Caudovirales phage</name>
    <dbReference type="NCBI Taxonomy" id="2100421"/>
    <lineage>
        <taxon>Viruses</taxon>
        <taxon>Duplodnaviria</taxon>
        <taxon>Heunggongvirae</taxon>
        <taxon>Uroviricota</taxon>
        <taxon>Caudoviricetes</taxon>
        <taxon>Peduoviridae</taxon>
        <taxon>Maltschvirus</taxon>
        <taxon>Maltschvirus maltsch</taxon>
    </lineage>
</organism>
<dbReference type="EMBL" id="LR796314">
    <property type="protein sequence ID" value="CAB4136168.1"/>
    <property type="molecule type" value="Genomic_DNA"/>
</dbReference>
<dbReference type="EMBL" id="LR797283">
    <property type="protein sequence ID" value="CAB4199322.1"/>
    <property type="molecule type" value="Genomic_DNA"/>
</dbReference>